<name>A0A3M2HXK2_9GAMM</name>
<evidence type="ECO:0000256" key="2">
    <source>
        <dbReference type="SAM" id="Phobius"/>
    </source>
</evidence>
<dbReference type="RefSeq" id="WP_122100441.1">
    <property type="nucleotide sequence ID" value="NZ_RFLY01000002.1"/>
</dbReference>
<feature type="compositionally biased region" description="Pro residues" evidence="1">
    <location>
        <begin position="10"/>
        <end position="20"/>
    </location>
</feature>
<dbReference type="Pfam" id="PF05987">
    <property type="entry name" value="DUF898"/>
    <property type="match status" value="1"/>
</dbReference>
<dbReference type="AlphaFoldDB" id="A0A3M2HXK2"/>
<protein>
    <submittedName>
        <fullName evidence="3">DUF898 domain-containing protein</fullName>
    </submittedName>
</protein>
<proteinExistence type="predicted"/>
<sequence>MEYRIWPDAPSLPPGPPPLPESHHRPQFSGSAREFFGIWFVNLLLSILTLGIYSAWAKVRTERYFYSNTRLAGAAFEYIADPIAILKGRLIAYAIVIVLVLSSHFFKLLYLALIMLVFVAMPAFIVWSLRFRARNSLWRGLGFRFDQPLGDGYMPFFLWKILSSISLGLLSPVARMKQQEFVVEGHRYGVKRFRFQGELGDYYKEFLASLALGVAVMVGIGVLTAVIGFFVRQATGINGSDVLITSLFIVVGAFYLLFFVLLVFLRVRYTNLLWGNAALGPHRFESTLRAREVIWIYASNALAIVFSLGLAVPWAMIRLARYRARHWTLVAMGDLDDFVASSDMRVRATGAELVDALDTGFDFGL</sequence>
<evidence type="ECO:0000256" key="1">
    <source>
        <dbReference type="SAM" id="MobiDB-lite"/>
    </source>
</evidence>
<feature type="transmembrane region" description="Helical" evidence="2">
    <location>
        <begin position="294"/>
        <end position="317"/>
    </location>
</feature>
<feature type="transmembrane region" description="Helical" evidence="2">
    <location>
        <begin position="36"/>
        <end position="57"/>
    </location>
</feature>
<gene>
    <name evidence="3" type="ORF">EBB59_01810</name>
</gene>
<keyword evidence="2" id="KW-1133">Transmembrane helix</keyword>
<feature type="transmembrane region" description="Helical" evidence="2">
    <location>
        <begin position="78"/>
        <end position="102"/>
    </location>
</feature>
<dbReference type="Proteomes" id="UP000275012">
    <property type="component" value="Unassembled WGS sequence"/>
</dbReference>
<comment type="caution">
    <text evidence="3">The sequence shown here is derived from an EMBL/GenBank/DDBJ whole genome shotgun (WGS) entry which is preliminary data.</text>
</comment>
<keyword evidence="2" id="KW-0472">Membrane</keyword>
<evidence type="ECO:0000313" key="3">
    <source>
        <dbReference type="EMBL" id="RMH94446.1"/>
    </source>
</evidence>
<organism evidence="3 4">
    <name type="scientific">Solilutibacter pythonis</name>
    <dbReference type="NCBI Taxonomy" id="2483112"/>
    <lineage>
        <taxon>Bacteria</taxon>
        <taxon>Pseudomonadati</taxon>
        <taxon>Pseudomonadota</taxon>
        <taxon>Gammaproteobacteria</taxon>
        <taxon>Lysobacterales</taxon>
        <taxon>Lysobacteraceae</taxon>
        <taxon>Solilutibacter</taxon>
    </lineage>
</organism>
<evidence type="ECO:0000313" key="4">
    <source>
        <dbReference type="Proteomes" id="UP000275012"/>
    </source>
</evidence>
<dbReference type="InterPro" id="IPR010295">
    <property type="entry name" value="DUF898"/>
</dbReference>
<feature type="transmembrane region" description="Helical" evidence="2">
    <location>
        <begin position="108"/>
        <end position="131"/>
    </location>
</feature>
<feature type="region of interest" description="Disordered" evidence="1">
    <location>
        <begin position="1"/>
        <end position="25"/>
    </location>
</feature>
<feature type="transmembrane region" description="Helical" evidence="2">
    <location>
        <begin position="206"/>
        <end position="230"/>
    </location>
</feature>
<accession>A0A3M2HXK2</accession>
<keyword evidence="4" id="KW-1185">Reference proteome</keyword>
<feature type="transmembrane region" description="Helical" evidence="2">
    <location>
        <begin position="242"/>
        <end position="265"/>
    </location>
</feature>
<dbReference type="EMBL" id="RFLY01000002">
    <property type="protein sequence ID" value="RMH94446.1"/>
    <property type="molecule type" value="Genomic_DNA"/>
</dbReference>
<keyword evidence="2" id="KW-0812">Transmembrane</keyword>
<dbReference type="OrthoDB" id="9765721at2"/>
<reference evidence="3 4" key="1">
    <citation type="submission" date="2018-10" db="EMBL/GenBank/DDBJ databases">
        <title>Proposal of Lysobacter pythonis sp. nov. isolated from royal pythons (Python regius).</title>
        <authorList>
            <person name="Hans-Juergen B."/>
            <person name="Huptas C."/>
            <person name="Sandra B."/>
            <person name="Igor L."/>
            <person name="Joachim S."/>
            <person name="Siegfried S."/>
            <person name="Mareike W."/>
            <person name="Peter K."/>
        </authorList>
    </citation>
    <scope>NUCLEOTIDE SEQUENCE [LARGE SCALE GENOMIC DNA]</scope>
    <source>
        <strain evidence="3 4">4284/11</strain>
    </source>
</reference>